<dbReference type="Gene3D" id="3.30.460.20">
    <property type="entry name" value="CorA soluble domain-like"/>
    <property type="match status" value="1"/>
</dbReference>
<dbReference type="PANTHER" id="PTHR46494">
    <property type="entry name" value="CORA FAMILY METAL ION TRANSPORTER (EUROFUNG)"/>
    <property type="match status" value="1"/>
</dbReference>
<evidence type="ECO:0000256" key="7">
    <source>
        <dbReference type="ARBA" id="ARBA00022833"/>
    </source>
</evidence>
<sequence length="333" mass="37614">MGETMPASNQRQPIKDWMTIVQFDGRGGVRKLEEAEEATFTTPAKGFALISGNSRAPEFKVWLKRELGDFNADLITVPSTRSRCTVLDDRALVVLRVARPGADPEDVGRQLLTLWIEKGRVIIASELNIVEFLGITQWQQTHHAPVSPADLVARLALRAADRIEPLIERMGDSLDSIEEMLMMNRAGDTRSRLAHLRRTLINMRRLIWPQRDVLTTLEIEDLSFFTARDRVRLREAAARTARLGDEMQTLSERAVLVHEQLLDTRAEQMNQTMLLLAAATVVLMPLTVISGILGMNVEGIPFHDSPYAFWIVTGFLGLLGVAIFLFMRKKKWM</sequence>
<dbReference type="AlphaFoldDB" id="A0A1E5XK77"/>
<evidence type="ECO:0000256" key="11">
    <source>
        <dbReference type="SAM" id="Phobius"/>
    </source>
</evidence>
<dbReference type="GO" id="GO:0050897">
    <property type="term" value="F:cobalt ion binding"/>
    <property type="evidence" value="ECO:0007669"/>
    <property type="project" value="TreeGrafter"/>
</dbReference>
<dbReference type="Gene3D" id="1.20.58.340">
    <property type="entry name" value="Magnesium transport protein CorA, transmembrane region"/>
    <property type="match status" value="2"/>
</dbReference>
<dbReference type="GO" id="GO:0005886">
    <property type="term" value="C:plasma membrane"/>
    <property type="evidence" value="ECO:0007669"/>
    <property type="project" value="UniProtKB-SubCell"/>
</dbReference>
<dbReference type="SUPFAM" id="SSF144083">
    <property type="entry name" value="Magnesium transport protein CorA, transmembrane region"/>
    <property type="match status" value="1"/>
</dbReference>
<keyword evidence="7" id="KW-0862">Zinc</keyword>
<comment type="subcellular location">
    <subcellularLocation>
        <location evidence="1">Cell membrane</location>
        <topology evidence="1">Multi-pass membrane protein</topology>
    </subcellularLocation>
</comment>
<keyword evidence="5" id="KW-0997">Cell inner membrane</keyword>
<comment type="caution">
    <text evidence="12">The sequence shown here is derived from an EMBL/GenBank/DDBJ whole genome shotgun (WGS) entry which is preliminary data.</text>
</comment>
<dbReference type="InterPro" id="IPR002523">
    <property type="entry name" value="MgTranspt_CorA/ZnTranspt_ZntB"/>
</dbReference>
<evidence type="ECO:0000256" key="4">
    <source>
        <dbReference type="ARBA" id="ARBA00022475"/>
    </source>
</evidence>
<organism evidence="12 13">
    <name type="scientific">Devosia insulae DS-56</name>
    <dbReference type="NCBI Taxonomy" id="1116389"/>
    <lineage>
        <taxon>Bacteria</taxon>
        <taxon>Pseudomonadati</taxon>
        <taxon>Pseudomonadota</taxon>
        <taxon>Alphaproteobacteria</taxon>
        <taxon>Hyphomicrobiales</taxon>
        <taxon>Devosiaceae</taxon>
        <taxon>Devosia</taxon>
    </lineage>
</organism>
<dbReference type="Pfam" id="PF01544">
    <property type="entry name" value="CorA"/>
    <property type="match status" value="1"/>
</dbReference>
<evidence type="ECO:0008006" key="14">
    <source>
        <dbReference type="Google" id="ProtNLM"/>
    </source>
</evidence>
<protein>
    <recommendedName>
        <fullName evidence="14">Magnesium transporter CorA</fullName>
    </recommendedName>
</protein>
<evidence type="ECO:0000256" key="3">
    <source>
        <dbReference type="ARBA" id="ARBA00022448"/>
    </source>
</evidence>
<evidence type="ECO:0000256" key="9">
    <source>
        <dbReference type="ARBA" id="ARBA00023065"/>
    </source>
</evidence>
<evidence type="ECO:0000256" key="8">
    <source>
        <dbReference type="ARBA" id="ARBA00022989"/>
    </source>
</evidence>
<dbReference type="Proteomes" id="UP000095463">
    <property type="component" value="Unassembled WGS sequence"/>
</dbReference>
<evidence type="ECO:0000256" key="1">
    <source>
        <dbReference type="ARBA" id="ARBA00004651"/>
    </source>
</evidence>
<dbReference type="PANTHER" id="PTHR46494:SF3">
    <property type="entry name" value="ZINC TRANSPORT PROTEIN ZNTB"/>
    <property type="match status" value="1"/>
</dbReference>
<proteinExistence type="inferred from homology"/>
<dbReference type="EMBL" id="LAJE02000342">
    <property type="protein sequence ID" value="OEO28999.1"/>
    <property type="molecule type" value="Genomic_DNA"/>
</dbReference>
<dbReference type="GO" id="GO:0000287">
    <property type="term" value="F:magnesium ion binding"/>
    <property type="evidence" value="ECO:0007669"/>
    <property type="project" value="TreeGrafter"/>
</dbReference>
<reference evidence="12 13" key="1">
    <citation type="journal article" date="2015" name="Genome Announc.">
        <title>Genome Assemblies of Three Soil-Associated Devosia species: D. insulae, D. limi, and D. soli.</title>
        <authorList>
            <person name="Hassan Y.I."/>
            <person name="Lepp D."/>
            <person name="Zhou T."/>
        </authorList>
    </citation>
    <scope>NUCLEOTIDE SEQUENCE [LARGE SCALE GENOMIC DNA]</scope>
    <source>
        <strain evidence="12 13">DS-56</strain>
    </source>
</reference>
<keyword evidence="4" id="KW-1003">Cell membrane</keyword>
<evidence type="ECO:0000256" key="6">
    <source>
        <dbReference type="ARBA" id="ARBA00022692"/>
    </source>
</evidence>
<dbReference type="OrthoDB" id="9803484at2"/>
<keyword evidence="8 11" id="KW-1133">Transmembrane helix</keyword>
<evidence type="ECO:0000313" key="13">
    <source>
        <dbReference type="Proteomes" id="UP000095463"/>
    </source>
</evidence>
<gene>
    <name evidence="12" type="ORF">VW23_027530</name>
</gene>
<feature type="transmembrane region" description="Helical" evidence="11">
    <location>
        <begin position="307"/>
        <end position="327"/>
    </location>
</feature>
<accession>A0A1E5XK77</accession>
<name>A0A1E5XK77_9HYPH</name>
<evidence type="ECO:0000256" key="10">
    <source>
        <dbReference type="ARBA" id="ARBA00023136"/>
    </source>
</evidence>
<feature type="transmembrane region" description="Helical" evidence="11">
    <location>
        <begin position="274"/>
        <end position="295"/>
    </location>
</feature>
<keyword evidence="13" id="KW-1185">Reference proteome</keyword>
<dbReference type="SUPFAM" id="SSF143865">
    <property type="entry name" value="CorA soluble domain-like"/>
    <property type="match status" value="1"/>
</dbReference>
<evidence type="ECO:0000313" key="12">
    <source>
        <dbReference type="EMBL" id="OEO28999.1"/>
    </source>
</evidence>
<evidence type="ECO:0000256" key="2">
    <source>
        <dbReference type="ARBA" id="ARBA00009765"/>
    </source>
</evidence>
<comment type="similarity">
    <text evidence="2">Belongs to the CorA metal ion transporter (MIT) (TC 1.A.35) family.</text>
</comment>
<dbReference type="InterPro" id="IPR045861">
    <property type="entry name" value="CorA_cytoplasmic_dom"/>
</dbReference>
<keyword evidence="6 11" id="KW-0812">Transmembrane</keyword>
<keyword evidence="9" id="KW-0406">Ion transport</keyword>
<evidence type="ECO:0000256" key="5">
    <source>
        <dbReference type="ARBA" id="ARBA00022519"/>
    </source>
</evidence>
<keyword evidence="10 11" id="KW-0472">Membrane</keyword>
<dbReference type="GO" id="GO:0015087">
    <property type="term" value="F:cobalt ion transmembrane transporter activity"/>
    <property type="evidence" value="ECO:0007669"/>
    <property type="project" value="TreeGrafter"/>
</dbReference>
<dbReference type="GO" id="GO:0015095">
    <property type="term" value="F:magnesium ion transmembrane transporter activity"/>
    <property type="evidence" value="ECO:0007669"/>
    <property type="project" value="TreeGrafter"/>
</dbReference>
<keyword evidence="3" id="KW-0813">Transport</keyword>
<dbReference type="InterPro" id="IPR045863">
    <property type="entry name" value="CorA_TM1_TM2"/>
</dbReference>